<dbReference type="Pfam" id="PF04572">
    <property type="entry name" value="Gb3_synth"/>
    <property type="match status" value="1"/>
</dbReference>
<dbReference type="Proteomes" id="UP000504633">
    <property type="component" value="Unplaced"/>
</dbReference>
<protein>
    <submittedName>
        <fullName evidence="10">Lactosylceramide 4-alpha-galactosyltransferase-like</fullName>
    </submittedName>
</protein>
<proteinExistence type="inferred from homology"/>
<evidence type="ECO:0000313" key="9">
    <source>
        <dbReference type="Proteomes" id="UP000504633"/>
    </source>
</evidence>
<dbReference type="Pfam" id="PF04488">
    <property type="entry name" value="Gly_transf_sug"/>
    <property type="match status" value="1"/>
</dbReference>
<dbReference type="InterPro" id="IPR029044">
    <property type="entry name" value="Nucleotide-diphossugar_trans"/>
</dbReference>
<keyword evidence="3" id="KW-0328">Glycosyltransferase</keyword>
<evidence type="ECO:0000256" key="5">
    <source>
        <dbReference type="ARBA" id="ARBA00023034"/>
    </source>
</evidence>
<evidence type="ECO:0000256" key="3">
    <source>
        <dbReference type="ARBA" id="ARBA00022676"/>
    </source>
</evidence>
<dbReference type="AlphaFoldDB" id="A0A6J1MAA8"/>
<comment type="subcellular location">
    <subcellularLocation>
        <location evidence="1">Golgi apparatus membrane</location>
        <topology evidence="1">Single-pass type II membrane protein</topology>
    </subcellularLocation>
</comment>
<keyword evidence="7" id="KW-1133">Transmembrane helix</keyword>
<reference evidence="10" key="1">
    <citation type="submission" date="2025-08" db="UniProtKB">
        <authorList>
            <consortium name="RefSeq"/>
        </authorList>
    </citation>
    <scope>IDENTIFICATION</scope>
    <source>
        <strain evidence="10">15085-1641.00</strain>
        <tissue evidence="10">Whole body</tissue>
    </source>
</reference>
<evidence type="ECO:0000259" key="8">
    <source>
        <dbReference type="Pfam" id="PF04572"/>
    </source>
</evidence>
<evidence type="ECO:0000313" key="10">
    <source>
        <dbReference type="RefSeq" id="XP_023177271.1"/>
    </source>
</evidence>
<dbReference type="InterPro" id="IPR007652">
    <property type="entry name" value="A1-4-GlycosylTfrase_dom"/>
</dbReference>
<evidence type="ECO:0000256" key="1">
    <source>
        <dbReference type="ARBA" id="ARBA00004323"/>
    </source>
</evidence>
<organism evidence="9 10">
    <name type="scientific">Drosophila hydei</name>
    <name type="common">Fruit fly</name>
    <dbReference type="NCBI Taxonomy" id="7224"/>
    <lineage>
        <taxon>Eukaryota</taxon>
        <taxon>Metazoa</taxon>
        <taxon>Ecdysozoa</taxon>
        <taxon>Arthropoda</taxon>
        <taxon>Hexapoda</taxon>
        <taxon>Insecta</taxon>
        <taxon>Pterygota</taxon>
        <taxon>Neoptera</taxon>
        <taxon>Endopterygota</taxon>
        <taxon>Diptera</taxon>
        <taxon>Brachycera</taxon>
        <taxon>Muscomorpha</taxon>
        <taxon>Ephydroidea</taxon>
        <taxon>Drosophilidae</taxon>
        <taxon>Drosophila</taxon>
    </lineage>
</organism>
<gene>
    <name evidence="10" type="primary">LOC111603769</name>
</gene>
<keyword evidence="6 7" id="KW-0472">Membrane</keyword>
<feature type="domain" description="Alpha 1,4-glycosyltransferase" evidence="8">
    <location>
        <begin position="234"/>
        <end position="363"/>
    </location>
</feature>
<dbReference type="GO" id="GO:0000139">
    <property type="term" value="C:Golgi membrane"/>
    <property type="evidence" value="ECO:0007669"/>
    <property type="project" value="UniProtKB-SubCell"/>
</dbReference>
<dbReference type="GO" id="GO:0035248">
    <property type="term" value="F:alpha-1,4-N-acetylgalactosaminyltransferase activity"/>
    <property type="evidence" value="ECO:0007669"/>
    <property type="project" value="TreeGrafter"/>
</dbReference>
<feature type="transmembrane region" description="Helical" evidence="7">
    <location>
        <begin position="12"/>
        <end position="29"/>
    </location>
</feature>
<keyword evidence="5" id="KW-0333">Golgi apparatus</keyword>
<keyword evidence="9" id="KW-1185">Reference proteome</keyword>
<sequence length="367" mass="42056">MTSLLTLRSRLFSVLIVLVLGGILLTYTYQKNAAKAMAYLRMYKRVHVKEMPRPLDDVLLAEHQPKPGRSIFFLETTRVTKNISDMKSNMLQLTARQACAIESAAFHNPNFEVFILFIGPIYRYPDNSSRRQSPIIDAILSYKNVHLRQLNVWRYVEGTPIEEWVKEGDLFESKYPANHISDLLRLISLYRYGGIYLDMDVVLLRSMENVPGNFAGAESLRSLANGVMGMEPIGFGHKFAEYCLFDFQHNFNGTLWGYNGPGVITRVAQKFCGTKNISLLLNDRKRCHGFHVFDDTAFYAVHSAHWRYFFQPEYLQQALQLTKHSLLVHVWNNISKQLKIKVGSPTAYGKFAEQNCPKAYAAAGLYF</sequence>
<evidence type="ECO:0000256" key="6">
    <source>
        <dbReference type="ARBA" id="ARBA00023136"/>
    </source>
</evidence>
<dbReference type="PANTHER" id="PTHR12042">
    <property type="entry name" value="LACTOSYLCERAMIDE 4-ALPHA-GALACTOSYLTRANSFERASE ALPHA- 1,4-GALACTOSYLTRANSFERASE"/>
    <property type="match status" value="1"/>
</dbReference>
<evidence type="ECO:0000256" key="4">
    <source>
        <dbReference type="ARBA" id="ARBA00022679"/>
    </source>
</evidence>
<dbReference type="GeneID" id="111603769"/>
<accession>A0A6J1MAA8</accession>
<dbReference type="GO" id="GO:0006688">
    <property type="term" value="P:glycosphingolipid biosynthetic process"/>
    <property type="evidence" value="ECO:0007669"/>
    <property type="project" value="TreeGrafter"/>
</dbReference>
<evidence type="ECO:0000256" key="7">
    <source>
        <dbReference type="SAM" id="Phobius"/>
    </source>
</evidence>
<comment type="similarity">
    <text evidence="2">Belongs to the glycosyltransferase 32 family.</text>
</comment>
<dbReference type="PANTHER" id="PTHR12042:SF21">
    <property type="entry name" value="ALPHA1,4-GALACTOSYLTRANSFERASE 1-RELATED"/>
    <property type="match status" value="1"/>
</dbReference>
<dbReference type="SUPFAM" id="SSF53448">
    <property type="entry name" value="Nucleotide-diphospho-sugar transferases"/>
    <property type="match status" value="1"/>
</dbReference>
<dbReference type="OrthoDB" id="409543at2759"/>
<dbReference type="Gene3D" id="3.90.550.20">
    <property type="match status" value="1"/>
</dbReference>
<dbReference type="KEGG" id="dhe:111603769"/>
<keyword evidence="4" id="KW-0808">Transferase</keyword>
<dbReference type="OMA" id="ICAQQEN"/>
<dbReference type="InterPro" id="IPR007577">
    <property type="entry name" value="GlycoTrfase_DXD_sugar-bd_CS"/>
</dbReference>
<keyword evidence="7" id="KW-0812">Transmembrane</keyword>
<dbReference type="InterPro" id="IPR051981">
    <property type="entry name" value="Glycosyltransf_32"/>
</dbReference>
<evidence type="ECO:0000256" key="2">
    <source>
        <dbReference type="ARBA" id="ARBA00009003"/>
    </source>
</evidence>
<name>A0A6J1MAA8_DROHY</name>
<dbReference type="RefSeq" id="XP_023177271.1">
    <property type="nucleotide sequence ID" value="XM_023321503.2"/>
</dbReference>